<name>A0A951PQR3_9CYAN</name>
<dbReference type="Proteomes" id="UP000753908">
    <property type="component" value="Unassembled WGS sequence"/>
</dbReference>
<sequence length="79" mass="8776">MKDSSVVASPWTNPLPLEEFAATKVVIYSYDDRWVPITFSNLAEAIKIYHQALLHGAEIFVFPPDSTLDHSTIGLLSSL</sequence>
<organism evidence="1 2">
    <name type="scientific">Symplocastrum torsivum CPER-KK1</name>
    <dbReference type="NCBI Taxonomy" id="450513"/>
    <lineage>
        <taxon>Bacteria</taxon>
        <taxon>Bacillati</taxon>
        <taxon>Cyanobacteriota</taxon>
        <taxon>Cyanophyceae</taxon>
        <taxon>Oscillatoriophycideae</taxon>
        <taxon>Oscillatoriales</taxon>
        <taxon>Microcoleaceae</taxon>
        <taxon>Symplocastrum</taxon>
    </lineage>
</organism>
<protein>
    <submittedName>
        <fullName evidence="1">Uncharacterized protein</fullName>
    </submittedName>
</protein>
<proteinExistence type="predicted"/>
<reference evidence="1" key="2">
    <citation type="journal article" date="2022" name="Microbiol. Resour. Announc.">
        <title>Metagenome Sequencing to Explore Phylogenomics of Terrestrial Cyanobacteria.</title>
        <authorList>
            <person name="Ward R.D."/>
            <person name="Stajich J.E."/>
            <person name="Johansen J.R."/>
            <person name="Huntemann M."/>
            <person name="Clum A."/>
            <person name="Foster B."/>
            <person name="Foster B."/>
            <person name="Roux S."/>
            <person name="Palaniappan K."/>
            <person name="Varghese N."/>
            <person name="Mukherjee S."/>
            <person name="Reddy T.B.K."/>
            <person name="Daum C."/>
            <person name="Copeland A."/>
            <person name="Chen I.A."/>
            <person name="Ivanova N.N."/>
            <person name="Kyrpides N.C."/>
            <person name="Shapiro N."/>
            <person name="Eloe-Fadrosh E.A."/>
            <person name="Pietrasiak N."/>
        </authorList>
    </citation>
    <scope>NUCLEOTIDE SEQUENCE</scope>
    <source>
        <strain evidence="1">CPER-KK1</strain>
    </source>
</reference>
<accession>A0A951PQR3</accession>
<evidence type="ECO:0000313" key="1">
    <source>
        <dbReference type="EMBL" id="MBW4548182.1"/>
    </source>
</evidence>
<evidence type="ECO:0000313" key="2">
    <source>
        <dbReference type="Proteomes" id="UP000753908"/>
    </source>
</evidence>
<reference evidence="1" key="1">
    <citation type="submission" date="2021-05" db="EMBL/GenBank/DDBJ databases">
        <authorList>
            <person name="Pietrasiak N."/>
            <person name="Ward R."/>
            <person name="Stajich J.E."/>
            <person name="Kurbessoian T."/>
        </authorList>
    </citation>
    <scope>NUCLEOTIDE SEQUENCE</scope>
    <source>
        <strain evidence="1">CPER-KK1</strain>
    </source>
</reference>
<dbReference type="AlphaFoldDB" id="A0A951PQR3"/>
<comment type="caution">
    <text evidence="1">The sequence shown here is derived from an EMBL/GenBank/DDBJ whole genome shotgun (WGS) entry which is preliminary data.</text>
</comment>
<dbReference type="EMBL" id="JAHHIF010000056">
    <property type="protein sequence ID" value="MBW4548182.1"/>
    <property type="molecule type" value="Genomic_DNA"/>
</dbReference>
<gene>
    <name evidence="1" type="ORF">KME25_27630</name>
</gene>